<dbReference type="AlphaFoldDB" id="A0A9N9JTB8"/>
<feature type="non-terminal residue" evidence="1">
    <location>
        <position position="78"/>
    </location>
</feature>
<dbReference type="OrthoDB" id="10342541at2759"/>
<accession>A0A9N9JTB8</accession>
<name>A0A9N9JTB8_9GLOM</name>
<dbReference type="EMBL" id="CAJVPZ010066609">
    <property type="protein sequence ID" value="CAG8796296.1"/>
    <property type="molecule type" value="Genomic_DNA"/>
</dbReference>
<comment type="caution">
    <text evidence="1">The sequence shown here is derived from an EMBL/GenBank/DDBJ whole genome shotgun (WGS) entry which is preliminary data.</text>
</comment>
<dbReference type="Proteomes" id="UP000789396">
    <property type="component" value="Unassembled WGS sequence"/>
</dbReference>
<sequence>YALSYEILTASSSQVFSVCPNEQGSQPTLSDEILPVFGSQVLSVHPNDSLQPMLSDEILSVFDSQVFLYTLLNKVHSS</sequence>
<evidence type="ECO:0000313" key="2">
    <source>
        <dbReference type="Proteomes" id="UP000789396"/>
    </source>
</evidence>
<evidence type="ECO:0000313" key="1">
    <source>
        <dbReference type="EMBL" id="CAG8796296.1"/>
    </source>
</evidence>
<organism evidence="1 2">
    <name type="scientific">Racocetra fulgida</name>
    <dbReference type="NCBI Taxonomy" id="60492"/>
    <lineage>
        <taxon>Eukaryota</taxon>
        <taxon>Fungi</taxon>
        <taxon>Fungi incertae sedis</taxon>
        <taxon>Mucoromycota</taxon>
        <taxon>Glomeromycotina</taxon>
        <taxon>Glomeromycetes</taxon>
        <taxon>Diversisporales</taxon>
        <taxon>Gigasporaceae</taxon>
        <taxon>Racocetra</taxon>
    </lineage>
</organism>
<protein>
    <submittedName>
        <fullName evidence="1">7196_t:CDS:1</fullName>
    </submittedName>
</protein>
<keyword evidence="2" id="KW-1185">Reference proteome</keyword>
<gene>
    <name evidence="1" type="ORF">RFULGI_LOCUS17253</name>
</gene>
<proteinExistence type="predicted"/>
<reference evidence="1" key="1">
    <citation type="submission" date="2021-06" db="EMBL/GenBank/DDBJ databases">
        <authorList>
            <person name="Kallberg Y."/>
            <person name="Tangrot J."/>
            <person name="Rosling A."/>
        </authorList>
    </citation>
    <scope>NUCLEOTIDE SEQUENCE</scope>
    <source>
        <strain evidence="1">IN212</strain>
    </source>
</reference>
<feature type="non-terminal residue" evidence="1">
    <location>
        <position position="1"/>
    </location>
</feature>